<dbReference type="NCBIfam" id="TIGR01509">
    <property type="entry name" value="HAD-SF-IA-v3"/>
    <property type="match status" value="1"/>
</dbReference>
<dbReference type="AlphaFoldDB" id="A0A367G7C3"/>
<dbReference type="InterPro" id="IPR006439">
    <property type="entry name" value="HAD-SF_hydro_IA"/>
</dbReference>
<dbReference type="GO" id="GO:0006281">
    <property type="term" value="P:DNA repair"/>
    <property type="evidence" value="ECO:0007669"/>
    <property type="project" value="TreeGrafter"/>
</dbReference>
<keyword evidence="1" id="KW-0378">Hydrolase</keyword>
<dbReference type="InterPro" id="IPR036412">
    <property type="entry name" value="HAD-like_sf"/>
</dbReference>
<protein>
    <submittedName>
        <fullName evidence="1">HAD family hydrolase</fullName>
    </submittedName>
</protein>
<proteinExistence type="predicted"/>
<dbReference type="Gene3D" id="1.10.150.240">
    <property type="entry name" value="Putative phosphatase, domain 2"/>
    <property type="match status" value="1"/>
</dbReference>
<dbReference type="RefSeq" id="WP_114001465.1">
    <property type="nucleotide sequence ID" value="NZ_PSQG01000001.1"/>
</dbReference>
<dbReference type="InterPro" id="IPR041492">
    <property type="entry name" value="HAD_2"/>
</dbReference>
<evidence type="ECO:0000313" key="2">
    <source>
        <dbReference type="Proteomes" id="UP000253208"/>
    </source>
</evidence>
<organism evidence="1 2">
    <name type="scientific">Blautia obeum</name>
    <dbReference type="NCBI Taxonomy" id="40520"/>
    <lineage>
        <taxon>Bacteria</taxon>
        <taxon>Bacillati</taxon>
        <taxon>Bacillota</taxon>
        <taxon>Clostridia</taxon>
        <taxon>Lachnospirales</taxon>
        <taxon>Lachnospiraceae</taxon>
        <taxon>Blautia</taxon>
    </lineage>
</organism>
<accession>A0A367G7C3</accession>
<dbReference type="PANTHER" id="PTHR43434">
    <property type="entry name" value="PHOSPHOGLYCOLATE PHOSPHATASE"/>
    <property type="match status" value="1"/>
</dbReference>
<name>A0A367G7C3_9FIRM</name>
<dbReference type="EMBL" id="PSQG01000001">
    <property type="protein sequence ID" value="RCH46570.1"/>
    <property type="molecule type" value="Genomic_DNA"/>
</dbReference>
<comment type="caution">
    <text evidence="1">The sequence shown here is derived from an EMBL/GenBank/DDBJ whole genome shotgun (WGS) entry which is preliminary data.</text>
</comment>
<dbReference type="SFLD" id="SFLDG01135">
    <property type="entry name" value="C1.5.6:_HAD__Beta-PGM__Phospha"/>
    <property type="match status" value="1"/>
</dbReference>
<dbReference type="Gene3D" id="3.40.50.1000">
    <property type="entry name" value="HAD superfamily/HAD-like"/>
    <property type="match status" value="1"/>
</dbReference>
<dbReference type="GO" id="GO:0008967">
    <property type="term" value="F:phosphoglycolate phosphatase activity"/>
    <property type="evidence" value="ECO:0007669"/>
    <property type="project" value="TreeGrafter"/>
</dbReference>
<sequence>MIKACIFDLDGTIADTLESMAYVANEIMEKFSLKPQPADNFRYYSGEGADMLIRRCLIDAGDPELVHYEEVRELYRRKFDEDPLYKVVPYKDMPETLQKLKHAGLKMAVCSNKPHVAAQKVVKAIYGDLFDEVMGQQEGIRRKPAPDGPLKIAEDFGVKPEECMYIGDTKTDMQTGSAAGMYTVGALWGFRDREELENNGADIVAAAPGDLFTVYEEKQHD</sequence>
<evidence type="ECO:0000313" key="1">
    <source>
        <dbReference type="EMBL" id="RCH46570.1"/>
    </source>
</evidence>
<reference evidence="1 2" key="1">
    <citation type="submission" date="2018-02" db="EMBL/GenBank/DDBJ databases">
        <title>Complete genome sequencing of Faecalibacterium prausnitzii strains isolated from the human gut.</title>
        <authorList>
            <person name="Fitzgerald B.C."/>
            <person name="Shkoporov A.N."/>
            <person name="Ross P.R."/>
            <person name="Hill C."/>
        </authorList>
    </citation>
    <scope>NUCLEOTIDE SEQUENCE [LARGE SCALE GENOMIC DNA]</scope>
    <source>
        <strain evidence="1 2">APC942/31-1</strain>
    </source>
</reference>
<dbReference type="Proteomes" id="UP000253208">
    <property type="component" value="Unassembled WGS sequence"/>
</dbReference>
<gene>
    <name evidence="1" type="ORF">C4886_00940</name>
</gene>
<dbReference type="InterPro" id="IPR023214">
    <property type="entry name" value="HAD_sf"/>
</dbReference>
<dbReference type="InterPro" id="IPR023198">
    <property type="entry name" value="PGP-like_dom2"/>
</dbReference>
<dbReference type="SUPFAM" id="SSF56784">
    <property type="entry name" value="HAD-like"/>
    <property type="match status" value="1"/>
</dbReference>
<dbReference type="PANTHER" id="PTHR43434:SF1">
    <property type="entry name" value="PHOSPHOGLYCOLATE PHOSPHATASE"/>
    <property type="match status" value="1"/>
</dbReference>
<dbReference type="SFLD" id="SFLDG01129">
    <property type="entry name" value="C1.5:_HAD__Beta-PGM__Phosphata"/>
    <property type="match status" value="1"/>
</dbReference>
<dbReference type="SFLD" id="SFLDS00003">
    <property type="entry name" value="Haloacid_Dehalogenase"/>
    <property type="match status" value="1"/>
</dbReference>
<dbReference type="NCBIfam" id="TIGR01549">
    <property type="entry name" value="HAD-SF-IA-v1"/>
    <property type="match status" value="1"/>
</dbReference>
<dbReference type="PRINTS" id="PR00413">
    <property type="entry name" value="HADHALOGNASE"/>
</dbReference>
<dbReference type="InterPro" id="IPR050155">
    <property type="entry name" value="HAD-like_hydrolase_sf"/>
</dbReference>
<dbReference type="FunFam" id="3.40.50.1000:FF:000022">
    <property type="entry name" value="Phosphoglycolate phosphatase"/>
    <property type="match status" value="1"/>
</dbReference>
<dbReference type="Pfam" id="PF13419">
    <property type="entry name" value="HAD_2"/>
    <property type="match status" value="1"/>
</dbReference>